<feature type="region of interest" description="Disordered" evidence="1">
    <location>
        <begin position="1"/>
        <end position="55"/>
    </location>
</feature>
<evidence type="ECO:0000256" key="1">
    <source>
        <dbReference type="SAM" id="MobiDB-lite"/>
    </source>
</evidence>
<dbReference type="EMBL" id="CAJPEV010000043">
    <property type="protein sequence ID" value="CAG0879466.1"/>
    <property type="molecule type" value="Genomic_DNA"/>
</dbReference>
<reference evidence="2" key="1">
    <citation type="submission" date="2020-11" db="EMBL/GenBank/DDBJ databases">
        <authorList>
            <person name="Tran Van P."/>
        </authorList>
    </citation>
    <scope>NUCLEOTIDE SEQUENCE</scope>
</reference>
<sequence length="311" mass="35204">MAEKTPMISSIARPKTERRAPKQVSSRYLSATTGKKEKSSSATARMVQRVPSPDQERIHSLFDLSTSMISGDTTLNDLPTVTPARSSSPISKRSEVKKEQRKPLKQKVPHALEQEWKHACDYNDYLISVYMSRKLQAESVKIKEAKMAELKSLSEMVQKQQAECLEIEKWLMKAETLEQILINEEKVNAMKPLREELKKNQDLIAKVDAIAEAALGSVTCKNFPLPPVNELQMALDEFSQELAHFTDNRPSLGGVGPAASQVEASLRELMEIKRANQLLLTRQKDFQKEAEKQMALMAQIFIFKEELEKFA</sequence>
<feature type="compositionally biased region" description="Basic and acidic residues" evidence="1">
    <location>
        <begin position="92"/>
        <end position="102"/>
    </location>
</feature>
<protein>
    <submittedName>
        <fullName evidence="2">Uncharacterized protein</fullName>
    </submittedName>
</protein>
<evidence type="ECO:0000313" key="3">
    <source>
        <dbReference type="Proteomes" id="UP000677054"/>
    </source>
</evidence>
<feature type="compositionally biased region" description="Polar residues" evidence="1">
    <location>
        <begin position="23"/>
        <end position="33"/>
    </location>
</feature>
<feature type="compositionally biased region" description="Polar residues" evidence="1">
    <location>
        <begin position="72"/>
        <end position="91"/>
    </location>
</feature>
<name>A0A7R8X4E8_9CRUS</name>
<dbReference type="AlphaFoldDB" id="A0A7R8X4E8"/>
<keyword evidence="3" id="KW-1185">Reference proteome</keyword>
<dbReference type="Proteomes" id="UP000677054">
    <property type="component" value="Unassembled WGS sequence"/>
</dbReference>
<dbReference type="EMBL" id="LR899560">
    <property type="protein sequence ID" value="CAD7240582.1"/>
    <property type="molecule type" value="Genomic_DNA"/>
</dbReference>
<proteinExistence type="predicted"/>
<feature type="region of interest" description="Disordered" evidence="1">
    <location>
        <begin position="72"/>
        <end position="106"/>
    </location>
</feature>
<gene>
    <name evidence="2" type="ORF">DSTB1V02_LOCUS602</name>
</gene>
<evidence type="ECO:0000313" key="2">
    <source>
        <dbReference type="EMBL" id="CAD7240582.1"/>
    </source>
</evidence>
<accession>A0A7R8X4E8</accession>
<organism evidence="2">
    <name type="scientific">Darwinula stevensoni</name>
    <dbReference type="NCBI Taxonomy" id="69355"/>
    <lineage>
        <taxon>Eukaryota</taxon>
        <taxon>Metazoa</taxon>
        <taxon>Ecdysozoa</taxon>
        <taxon>Arthropoda</taxon>
        <taxon>Crustacea</taxon>
        <taxon>Oligostraca</taxon>
        <taxon>Ostracoda</taxon>
        <taxon>Podocopa</taxon>
        <taxon>Podocopida</taxon>
        <taxon>Darwinulocopina</taxon>
        <taxon>Darwinuloidea</taxon>
        <taxon>Darwinulidae</taxon>
        <taxon>Darwinula</taxon>
    </lineage>
</organism>